<dbReference type="Proteomes" id="UP001230188">
    <property type="component" value="Unassembled WGS sequence"/>
</dbReference>
<dbReference type="GO" id="GO:0005737">
    <property type="term" value="C:cytoplasm"/>
    <property type="evidence" value="ECO:0007669"/>
    <property type="project" value="TreeGrafter"/>
</dbReference>
<feature type="region of interest" description="Disordered" evidence="2">
    <location>
        <begin position="489"/>
        <end position="512"/>
    </location>
</feature>
<dbReference type="InterPro" id="IPR050729">
    <property type="entry name" value="Rho-GAP"/>
</dbReference>
<dbReference type="GO" id="GO:0005096">
    <property type="term" value="F:GTPase activator activity"/>
    <property type="evidence" value="ECO:0007669"/>
    <property type="project" value="UniProtKB-KW"/>
</dbReference>
<dbReference type="SUPFAM" id="SSF48350">
    <property type="entry name" value="GTPase activation domain, GAP"/>
    <property type="match status" value="1"/>
</dbReference>
<feature type="region of interest" description="Disordered" evidence="2">
    <location>
        <begin position="262"/>
        <end position="283"/>
    </location>
</feature>
<proteinExistence type="predicted"/>
<dbReference type="InterPro" id="IPR027267">
    <property type="entry name" value="AH/BAR_dom_sf"/>
</dbReference>
<feature type="compositionally biased region" description="Pro residues" evidence="2">
    <location>
        <begin position="497"/>
        <end position="512"/>
    </location>
</feature>
<comment type="caution">
    <text evidence="4">The sequence shown here is derived from an EMBL/GenBank/DDBJ whole genome shotgun (WGS) entry which is preliminary data.</text>
</comment>
<dbReference type="InterPro" id="IPR008936">
    <property type="entry name" value="Rho_GTPase_activation_prot"/>
</dbReference>
<evidence type="ECO:0000313" key="5">
    <source>
        <dbReference type="Proteomes" id="UP001230188"/>
    </source>
</evidence>
<dbReference type="PROSITE" id="PS50238">
    <property type="entry name" value="RHOGAP"/>
    <property type="match status" value="1"/>
</dbReference>
<evidence type="ECO:0000259" key="3">
    <source>
        <dbReference type="PROSITE" id="PS50238"/>
    </source>
</evidence>
<protein>
    <recommendedName>
        <fullName evidence="3">Rho-GAP domain-containing protein</fullName>
    </recommendedName>
</protein>
<sequence>MEETMYQKLGLAKAEMDENTGDLEDEVSRFRSSVEQLEQLCDQVERVRKAESSVDEAYEGLANLYEDEHDGDTEVVAAALRARDIRVEHAHLVRGWVLDEISATLENSARVVAVVKERNDLVLDYFARKRKFDHVETRAARAKGDPSAKLDESLSERRAKFEHSKDAVRAMTEYLAPLLENFVAAATQCRADALRVLAGTHLVFTRAMADRVDPWAKTVRESPVRELLAQVAAARRGEGPPRPTAPRTEAFKKLVLMLESPPRLATYNPPPKGGGPVASTTRRGSTATRGAVYGAALAAISSPPVEALAALLEALSNNGALDRQGIFRIPGNSDEVDHLKKRLDDACEPPSSVLADADVDDLATLTKMWFRERADNFLEPVLQDALRDASNRCPDDVEFAIAVGDLLDAANTPSTKAAAFCLPLLLGFLARVADNAASNMMTAENLAICFAPNILLRDPDDPAAMIGLQPAISLMERLILNANNITRQRPDHFQQQQPPPKPVRPPPPPPRL</sequence>
<reference evidence="4" key="1">
    <citation type="submission" date="2023-01" db="EMBL/GenBank/DDBJ databases">
        <title>Metagenome sequencing of chrysophaentin producing Chrysophaeum taylorii.</title>
        <authorList>
            <person name="Davison J."/>
            <person name="Bewley C."/>
        </authorList>
    </citation>
    <scope>NUCLEOTIDE SEQUENCE</scope>
    <source>
        <strain evidence="4">NIES-1699</strain>
    </source>
</reference>
<gene>
    <name evidence="4" type="ORF">CTAYLR_003690</name>
</gene>
<dbReference type="SMART" id="SM00324">
    <property type="entry name" value="RhoGAP"/>
    <property type="match status" value="1"/>
</dbReference>
<organism evidence="4 5">
    <name type="scientific">Chrysophaeum taylorii</name>
    <dbReference type="NCBI Taxonomy" id="2483200"/>
    <lineage>
        <taxon>Eukaryota</taxon>
        <taxon>Sar</taxon>
        <taxon>Stramenopiles</taxon>
        <taxon>Ochrophyta</taxon>
        <taxon>Pelagophyceae</taxon>
        <taxon>Pelagomonadales</taxon>
        <taxon>Pelagomonadaceae</taxon>
        <taxon>Chrysophaeum</taxon>
    </lineage>
</organism>
<dbReference type="CDD" id="cd00159">
    <property type="entry name" value="RhoGAP"/>
    <property type="match status" value="1"/>
</dbReference>
<evidence type="ECO:0000256" key="1">
    <source>
        <dbReference type="ARBA" id="ARBA00022468"/>
    </source>
</evidence>
<dbReference type="EMBL" id="JAQMWT010000047">
    <property type="protein sequence ID" value="KAJ8612530.1"/>
    <property type="molecule type" value="Genomic_DNA"/>
</dbReference>
<dbReference type="GO" id="GO:0007165">
    <property type="term" value="P:signal transduction"/>
    <property type="evidence" value="ECO:0007669"/>
    <property type="project" value="InterPro"/>
</dbReference>
<dbReference type="Pfam" id="PF00620">
    <property type="entry name" value="RhoGAP"/>
    <property type="match status" value="1"/>
</dbReference>
<keyword evidence="5" id="KW-1185">Reference proteome</keyword>
<dbReference type="SUPFAM" id="SSF103657">
    <property type="entry name" value="BAR/IMD domain-like"/>
    <property type="match status" value="1"/>
</dbReference>
<evidence type="ECO:0000256" key="2">
    <source>
        <dbReference type="SAM" id="MobiDB-lite"/>
    </source>
</evidence>
<dbReference type="AlphaFoldDB" id="A0AAD7UMS6"/>
<keyword evidence="1" id="KW-0343">GTPase activation</keyword>
<dbReference type="Gene3D" id="1.10.555.10">
    <property type="entry name" value="Rho GTPase activation protein"/>
    <property type="match status" value="1"/>
</dbReference>
<name>A0AAD7UMS6_9STRA</name>
<dbReference type="PANTHER" id="PTHR23176">
    <property type="entry name" value="RHO/RAC/CDC GTPASE-ACTIVATING PROTEIN"/>
    <property type="match status" value="1"/>
</dbReference>
<feature type="domain" description="Rho-GAP" evidence="3">
    <location>
        <begin position="295"/>
        <end position="486"/>
    </location>
</feature>
<evidence type="ECO:0000313" key="4">
    <source>
        <dbReference type="EMBL" id="KAJ8612530.1"/>
    </source>
</evidence>
<dbReference type="InterPro" id="IPR000198">
    <property type="entry name" value="RhoGAP_dom"/>
</dbReference>
<dbReference type="PANTHER" id="PTHR23176:SF0">
    <property type="entry name" value="RHO GTPASE ACTIVATING PROTEIN AT 19D, ISOFORM D"/>
    <property type="match status" value="1"/>
</dbReference>
<accession>A0AAD7UMS6</accession>
<dbReference type="Gene3D" id="1.20.1270.60">
    <property type="entry name" value="Arfaptin homology (AH) domain/BAR domain"/>
    <property type="match status" value="1"/>
</dbReference>